<keyword evidence="5 10" id="KW-0276">Fatty acid metabolism</keyword>
<dbReference type="InterPro" id="IPR002076">
    <property type="entry name" value="ELO_fam"/>
</dbReference>
<evidence type="ECO:0000256" key="3">
    <source>
        <dbReference type="ARBA" id="ARBA00022679"/>
    </source>
</evidence>
<proteinExistence type="inferred from homology"/>
<keyword evidence="2 10" id="KW-0444">Lipid biosynthesis</keyword>
<keyword evidence="7 10" id="KW-0443">Lipid metabolism</keyword>
<keyword evidence="8 10" id="KW-0472">Membrane</keyword>
<keyword evidence="3 10" id="KW-0808">Transferase</keyword>
<evidence type="ECO:0000256" key="2">
    <source>
        <dbReference type="ARBA" id="ARBA00022516"/>
    </source>
</evidence>
<accession>A0ABM1IBD3</accession>
<evidence type="ECO:0000256" key="9">
    <source>
        <dbReference type="ARBA" id="ARBA00023160"/>
    </source>
</evidence>
<keyword evidence="9 10" id="KW-0275">Fatty acid biosynthesis</keyword>
<evidence type="ECO:0000313" key="12">
    <source>
        <dbReference type="RefSeq" id="XP_015177520.1"/>
    </source>
</evidence>
<dbReference type="PANTHER" id="PTHR11157">
    <property type="entry name" value="FATTY ACID ACYL TRANSFERASE-RELATED"/>
    <property type="match status" value="1"/>
</dbReference>
<sequence>MKNRPPYSLSTFIRCYNIFQIISNSIVIYIFFDGGWFEDIFFYCVPMTYNTDPKSMKIATALWCTLLLKVIDLTESIIFLLRKKDRQLSVLHIYHHVSTVLLVWNGMRYYACGMTSVLPLVNCSVHVIMYTYYFLSSCGPKVQKLIKPYKSIITIIQIVQLILLILYIVRPLLFNCNIPKNPALVYLLNMVINLVLFLDFYQKTYKIPERKNK</sequence>
<dbReference type="EC" id="2.3.1.199" evidence="10"/>
<keyword evidence="6 10" id="KW-1133">Transmembrane helix</keyword>
<feature type="transmembrane region" description="Helical" evidence="10">
    <location>
        <begin position="58"/>
        <end position="81"/>
    </location>
</feature>
<organism evidence="11 12">
    <name type="scientific">Polistes dominula</name>
    <name type="common">European paper wasp</name>
    <name type="synonym">Vespa dominula</name>
    <dbReference type="NCBI Taxonomy" id="743375"/>
    <lineage>
        <taxon>Eukaryota</taxon>
        <taxon>Metazoa</taxon>
        <taxon>Ecdysozoa</taxon>
        <taxon>Arthropoda</taxon>
        <taxon>Hexapoda</taxon>
        <taxon>Insecta</taxon>
        <taxon>Pterygota</taxon>
        <taxon>Neoptera</taxon>
        <taxon>Endopterygota</taxon>
        <taxon>Hymenoptera</taxon>
        <taxon>Apocrita</taxon>
        <taxon>Aculeata</taxon>
        <taxon>Vespoidea</taxon>
        <taxon>Vespidae</taxon>
        <taxon>Polistinae</taxon>
        <taxon>Polistini</taxon>
        <taxon>Polistes</taxon>
    </lineage>
</organism>
<feature type="transmembrane region" description="Helical" evidence="10">
    <location>
        <begin position="12"/>
        <end position="32"/>
    </location>
</feature>
<dbReference type="Pfam" id="PF01151">
    <property type="entry name" value="ELO"/>
    <property type="match status" value="1"/>
</dbReference>
<comment type="similarity">
    <text evidence="10">Belongs to the ELO family.</text>
</comment>
<protein>
    <recommendedName>
        <fullName evidence="10">Elongation of very long chain fatty acids protein</fullName>
        <ecNumber evidence="10">2.3.1.199</ecNumber>
    </recommendedName>
    <alternativeName>
        <fullName evidence="10">Very-long-chain 3-oxoacyl-CoA synthase</fullName>
    </alternativeName>
</protein>
<evidence type="ECO:0000256" key="5">
    <source>
        <dbReference type="ARBA" id="ARBA00022832"/>
    </source>
</evidence>
<keyword evidence="4 10" id="KW-0812">Transmembrane</keyword>
<evidence type="ECO:0000256" key="10">
    <source>
        <dbReference type="RuleBase" id="RU361115"/>
    </source>
</evidence>
<reference evidence="12" key="1">
    <citation type="submission" date="2025-08" db="UniProtKB">
        <authorList>
            <consortium name="RefSeq"/>
        </authorList>
    </citation>
    <scope>IDENTIFICATION</scope>
    <source>
        <tissue evidence="12">Whole body</tissue>
    </source>
</reference>
<feature type="transmembrane region" description="Helical" evidence="10">
    <location>
        <begin position="148"/>
        <end position="168"/>
    </location>
</feature>
<name>A0ABM1IBD3_POLDO</name>
<dbReference type="PANTHER" id="PTHR11157:SF69">
    <property type="entry name" value="ELONGATION OF VERY LONG CHAIN FATTY ACIDS PROTEIN 7"/>
    <property type="match status" value="1"/>
</dbReference>
<keyword evidence="11" id="KW-1185">Reference proteome</keyword>
<dbReference type="RefSeq" id="XP_015177520.1">
    <property type="nucleotide sequence ID" value="XM_015322034.1"/>
</dbReference>
<feature type="transmembrane region" description="Helical" evidence="10">
    <location>
        <begin position="183"/>
        <end position="201"/>
    </location>
</feature>
<evidence type="ECO:0000256" key="8">
    <source>
        <dbReference type="ARBA" id="ARBA00023136"/>
    </source>
</evidence>
<dbReference type="Proteomes" id="UP000694924">
    <property type="component" value="Unplaced"/>
</dbReference>
<comment type="subcellular location">
    <subcellularLocation>
        <location evidence="1">Membrane</location>
        <topology evidence="1">Multi-pass membrane protein</topology>
    </subcellularLocation>
</comment>
<evidence type="ECO:0000313" key="11">
    <source>
        <dbReference type="Proteomes" id="UP000694924"/>
    </source>
</evidence>
<comment type="catalytic activity">
    <reaction evidence="10">
        <text>a very-long-chain acyl-CoA + malonyl-CoA + H(+) = a very-long-chain 3-oxoacyl-CoA + CO2 + CoA</text>
        <dbReference type="Rhea" id="RHEA:32727"/>
        <dbReference type="ChEBI" id="CHEBI:15378"/>
        <dbReference type="ChEBI" id="CHEBI:16526"/>
        <dbReference type="ChEBI" id="CHEBI:57287"/>
        <dbReference type="ChEBI" id="CHEBI:57384"/>
        <dbReference type="ChEBI" id="CHEBI:90725"/>
        <dbReference type="ChEBI" id="CHEBI:90736"/>
        <dbReference type="EC" id="2.3.1.199"/>
    </reaction>
</comment>
<feature type="transmembrane region" description="Helical" evidence="10">
    <location>
        <begin position="117"/>
        <end position="136"/>
    </location>
</feature>
<dbReference type="GeneID" id="107066960"/>
<evidence type="ECO:0000256" key="6">
    <source>
        <dbReference type="ARBA" id="ARBA00022989"/>
    </source>
</evidence>
<evidence type="ECO:0000256" key="1">
    <source>
        <dbReference type="ARBA" id="ARBA00004141"/>
    </source>
</evidence>
<gene>
    <name evidence="12" type="primary">LOC107066960</name>
</gene>
<feature type="transmembrane region" description="Helical" evidence="10">
    <location>
        <begin position="93"/>
        <end position="111"/>
    </location>
</feature>
<evidence type="ECO:0000256" key="7">
    <source>
        <dbReference type="ARBA" id="ARBA00023098"/>
    </source>
</evidence>
<evidence type="ECO:0000256" key="4">
    <source>
        <dbReference type="ARBA" id="ARBA00022692"/>
    </source>
</evidence>